<evidence type="ECO:0000313" key="2">
    <source>
        <dbReference type="Proteomes" id="UP000243065"/>
    </source>
</evidence>
<dbReference type="SUPFAM" id="SSF47781">
    <property type="entry name" value="RuvA domain 2-like"/>
    <property type="match status" value="1"/>
</dbReference>
<reference evidence="1 2" key="1">
    <citation type="submission" date="2015-11" db="EMBL/GenBank/DDBJ databases">
        <authorList>
            <person name="Varghese N."/>
        </authorList>
    </citation>
    <scope>NUCLEOTIDE SEQUENCE [LARGE SCALE GENOMIC DNA]</scope>
    <source>
        <strain evidence="1 2">JGI-24</strain>
    </source>
</reference>
<sequence length="620" mass="72450">MKKLVLIFLIIVAFAKSQDVEVDTLKNLEEEILENLEVDAQIDEITEQFEFIRIELNKADIDDLTELPFISREVANKIIEYREKIGGFKAREQVFDIPEVDEGVKLFLYRNGYIQKPKLSFQLRTRVLNKNNIKNFGENFDENFKTYQLGRFAISNFSGGYIIEKDYGERKINDLTNLFVEYRGSGILRKFVAGNYILQFGQGILMWRPVSLGKGSDAILPAVRSFENYSSGYISTDEVKPMFGGVVNLKFKNFESVLFYSKTNLASSVDSLDRVRYIDFSGVNTGARVSLLRNLIGGIVSFRWRNFSFGILNFYEKLNRDFSPSISRPFQRESFYSGFEFDLYFRNLNLFGEIGSKKLLHFSYVTGLTMGFGDLNFVFHFRKLNPNFISINGNVFSERYGEAWNEEGFYSGVKFKIWKMRFSGYWDIFKFPRFDLNDVKNGDDRRIEISFAVSRNVNFKFMFRQKVTVEGIKNIDEFGRTFWGEGVESRRNIRFELENKFKKISFRSRVEVVRRNLNGVEKGILIYQGVKCEILNNLKIYGRIAFFRTDSYWSRIYVYEDDIDGVVSLIPFYGNGLRWYLVVKYKFGKLLSLQIKYGESLFIDGEVVRNNLGIQIELKI</sequence>
<dbReference type="RefSeq" id="WP_072150738.1">
    <property type="nucleotide sequence ID" value="NZ_CZVU01000080.1"/>
</dbReference>
<evidence type="ECO:0000313" key="1">
    <source>
        <dbReference type="EMBL" id="CUT04042.1"/>
    </source>
</evidence>
<gene>
    <name evidence="1" type="ORF">JGI24_01415</name>
</gene>
<dbReference type="OrthoDB" id="9766750at2"/>
<keyword evidence="2" id="KW-1185">Reference proteome</keyword>
<dbReference type="Proteomes" id="UP000243065">
    <property type="component" value="Unassembled WGS sequence"/>
</dbReference>
<name>A0A656D9I9_KRYT1</name>
<dbReference type="AlphaFoldDB" id="A0A656D9I9"/>
<proteinExistence type="predicted"/>
<organism evidence="1 2">
    <name type="scientific">Kryptobacter tengchongensis</name>
    <dbReference type="NCBI Taxonomy" id="1643429"/>
    <lineage>
        <taxon>Bacteria</taxon>
        <taxon>Pseudomonadati</taxon>
        <taxon>Candidatus Kryptoniota</taxon>
        <taxon>Candidatus Kryptobacter</taxon>
    </lineage>
</organism>
<dbReference type="Pfam" id="PF12836">
    <property type="entry name" value="HHH_3"/>
    <property type="match status" value="1"/>
</dbReference>
<dbReference type="EMBL" id="CZVU01000080">
    <property type="protein sequence ID" value="CUT04042.1"/>
    <property type="molecule type" value="Genomic_DNA"/>
</dbReference>
<protein>
    <submittedName>
        <fullName evidence="1">DNA uptake protein ComE</fullName>
    </submittedName>
</protein>
<dbReference type="Gene3D" id="1.10.150.280">
    <property type="entry name" value="AF1531-like domain"/>
    <property type="match status" value="1"/>
</dbReference>
<accession>A0A656D9I9</accession>
<dbReference type="InterPro" id="IPR010994">
    <property type="entry name" value="RuvA_2-like"/>
</dbReference>